<evidence type="ECO:0000313" key="1">
    <source>
        <dbReference type="EMBL" id="EHK53418.1"/>
    </source>
</evidence>
<accession>H0I0U6</accession>
<proteinExistence type="predicted"/>
<keyword evidence="2" id="KW-1185">Reference proteome</keyword>
<dbReference type="EMBL" id="AHAM01000271">
    <property type="protein sequence ID" value="EHK53418.1"/>
    <property type="molecule type" value="Genomic_DNA"/>
</dbReference>
<dbReference type="OrthoDB" id="8072781at2"/>
<protein>
    <submittedName>
        <fullName evidence="1">Uncharacterized protein</fullName>
    </submittedName>
</protein>
<reference evidence="1 2" key="1">
    <citation type="journal article" date="2012" name="J. Bacteriol.">
        <title>Draft Genome Sequence of Mesorhizobium alhagi CCNWXJ12-2T, a Novel Salt-Resistant Species Isolated from the Desert of Northwestern China.</title>
        <authorList>
            <person name="Zhou M."/>
            <person name="Chen W."/>
            <person name="Chen H."/>
            <person name="Wei G."/>
        </authorList>
    </citation>
    <scope>NUCLEOTIDE SEQUENCE [LARGE SCALE GENOMIC DNA]</scope>
    <source>
        <strain evidence="1 2">CCNWXJ12-2</strain>
    </source>
</reference>
<dbReference type="AlphaFoldDB" id="H0I0U6"/>
<name>H0I0U6_9HYPH</name>
<evidence type="ECO:0000313" key="2">
    <source>
        <dbReference type="Proteomes" id="UP000003250"/>
    </source>
</evidence>
<dbReference type="RefSeq" id="WP_008839653.1">
    <property type="nucleotide sequence ID" value="NZ_AHAM01000271.1"/>
</dbReference>
<organism evidence="1 2">
    <name type="scientific">Mesorhizobium alhagi CCNWXJ12-2</name>
    <dbReference type="NCBI Taxonomy" id="1107882"/>
    <lineage>
        <taxon>Bacteria</taxon>
        <taxon>Pseudomonadati</taxon>
        <taxon>Pseudomonadota</taxon>
        <taxon>Alphaproteobacteria</taxon>
        <taxon>Hyphomicrobiales</taxon>
        <taxon>Phyllobacteriaceae</taxon>
        <taxon>Allomesorhizobium</taxon>
    </lineage>
</organism>
<gene>
    <name evidence="1" type="ORF">MAXJ12_30417</name>
</gene>
<dbReference type="Proteomes" id="UP000003250">
    <property type="component" value="Unassembled WGS sequence"/>
</dbReference>
<sequence length="189" mass="22088">MALPKVLEDNYVLSDLRGQRQLHWIPIGMHLLTEDDEGAPRGYSDFPWYGSHVLILRSDAANSLRETMGPYGEFLPLKGGDGLELFNATTVLDALDENRSEIMRFDDGDILNIERYEFRRQAVGNCPIFKLPYRASNLYMQAGFIDQIKDMEFCGIGFRLVWSDEIDPVREVTLPPRHRPVRKRRWWWR</sequence>